<feature type="domain" description="ABC transporter" evidence="1">
    <location>
        <begin position="1"/>
        <end position="213"/>
    </location>
</feature>
<evidence type="ECO:0000313" key="2">
    <source>
        <dbReference type="EMBL" id="KAL1401537.1"/>
    </source>
</evidence>
<dbReference type="Pfam" id="PF00005">
    <property type="entry name" value="ABC_tran"/>
    <property type="match status" value="1"/>
</dbReference>
<organism evidence="2 3">
    <name type="scientific">Culex pipiens pipiens</name>
    <name type="common">Northern house mosquito</name>
    <dbReference type="NCBI Taxonomy" id="38569"/>
    <lineage>
        <taxon>Eukaryota</taxon>
        <taxon>Metazoa</taxon>
        <taxon>Ecdysozoa</taxon>
        <taxon>Arthropoda</taxon>
        <taxon>Hexapoda</taxon>
        <taxon>Insecta</taxon>
        <taxon>Pterygota</taxon>
        <taxon>Neoptera</taxon>
        <taxon>Endopterygota</taxon>
        <taxon>Diptera</taxon>
        <taxon>Nematocera</taxon>
        <taxon>Culicoidea</taxon>
        <taxon>Culicidae</taxon>
        <taxon>Culicinae</taxon>
        <taxon>Culicini</taxon>
        <taxon>Culex</taxon>
        <taxon>Culex</taxon>
    </lineage>
</organism>
<dbReference type="InterPro" id="IPR026082">
    <property type="entry name" value="ABCA"/>
</dbReference>
<dbReference type="EMBL" id="JBEHCU010004604">
    <property type="protein sequence ID" value="KAL1401537.1"/>
    <property type="molecule type" value="Genomic_DNA"/>
</dbReference>
<reference evidence="2 3" key="1">
    <citation type="submission" date="2024-05" db="EMBL/GenBank/DDBJ databases">
        <title>Culex pipiens pipiens assembly and annotation.</title>
        <authorList>
            <person name="Alout H."/>
            <person name="Durand T."/>
        </authorList>
    </citation>
    <scope>NUCLEOTIDE SEQUENCE [LARGE SCALE GENOMIC DNA]</scope>
    <source>
        <strain evidence="2">HA-2024</strain>
        <tissue evidence="2">Whole body</tissue>
    </source>
</reference>
<dbReference type="PROSITE" id="PS50893">
    <property type="entry name" value="ABC_TRANSPORTER_2"/>
    <property type="match status" value="1"/>
</dbReference>
<sequence>MSVSVEHSQCFGLLGVNGAGKTSTFKMLTGDEDISSGDAWVNGISLRTDMTTVHQQIGYCPQFDALIDDLTGRETLMIFALLRGIPKDEVSMVGLRLAEDLNFMKHIDKRTKQYSGGNKRKLSTALALMGRPTVVYLDEPTTGMDPGAKRQLWDVVCKERSAGKSIVLTSHSMEECEALCTKLAIMVNGEFKCIGSTQHLKNKFSNGYYLTVKLKKKTTESGTDKVAEIKNYVVDKIPEAELKEEYMESLTYQIPKTDIRWSTMFGIMEQAKQELDIEDYVLGQTSLEQVFLSFTKYQRVEDS</sequence>
<comment type="caution">
    <text evidence="2">The sequence shown here is derived from an EMBL/GenBank/DDBJ whole genome shotgun (WGS) entry which is preliminary data.</text>
</comment>
<gene>
    <name evidence="2" type="ORF">pipiens_020567</name>
</gene>
<evidence type="ECO:0000313" key="3">
    <source>
        <dbReference type="Proteomes" id="UP001562425"/>
    </source>
</evidence>
<dbReference type="FunFam" id="3.40.50.300:FF:000327">
    <property type="entry name" value="ATP-binding cassette sub-family A member 3"/>
    <property type="match status" value="1"/>
</dbReference>
<keyword evidence="3" id="KW-1185">Reference proteome</keyword>
<name>A0ABD1DPP5_CULPP</name>
<dbReference type="InterPro" id="IPR056264">
    <property type="entry name" value="R2_ABCA1-4-like"/>
</dbReference>
<proteinExistence type="predicted"/>
<dbReference type="PANTHER" id="PTHR19229">
    <property type="entry name" value="ATP-BINDING CASSETTE TRANSPORTER SUBFAMILY A ABCA"/>
    <property type="match status" value="1"/>
</dbReference>
<dbReference type="InterPro" id="IPR027417">
    <property type="entry name" value="P-loop_NTPase"/>
</dbReference>
<dbReference type="Pfam" id="PF23321">
    <property type="entry name" value="R1_ABCA1"/>
    <property type="match status" value="1"/>
</dbReference>
<dbReference type="AlphaFoldDB" id="A0ABD1DPP5"/>
<protein>
    <recommendedName>
        <fullName evidence="1">ABC transporter domain-containing protein</fullName>
    </recommendedName>
</protein>
<dbReference type="Gene3D" id="3.40.50.300">
    <property type="entry name" value="P-loop containing nucleotide triphosphate hydrolases"/>
    <property type="match status" value="1"/>
</dbReference>
<dbReference type="InterPro" id="IPR003439">
    <property type="entry name" value="ABC_transporter-like_ATP-bd"/>
</dbReference>
<evidence type="ECO:0000259" key="1">
    <source>
        <dbReference type="PROSITE" id="PS50893"/>
    </source>
</evidence>
<dbReference type="SUPFAM" id="SSF52540">
    <property type="entry name" value="P-loop containing nucleoside triphosphate hydrolases"/>
    <property type="match status" value="1"/>
</dbReference>
<dbReference type="CDD" id="cd03263">
    <property type="entry name" value="ABC_subfamily_A"/>
    <property type="match status" value="1"/>
</dbReference>
<accession>A0ABD1DPP5</accession>
<feature type="non-terminal residue" evidence="2">
    <location>
        <position position="303"/>
    </location>
</feature>
<dbReference type="Proteomes" id="UP001562425">
    <property type="component" value="Unassembled WGS sequence"/>
</dbReference>
<dbReference type="PANTHER" id="PTHR19229:SF250">
    <property type="entry name" value="ABC TRANSPORTER DOMAIN-CONTAINING PROTEIN-RELATED"/>
    <property type="match status" value="1"/>
</dbReference>